<dbReference type="InterPro" id="IPR024227">
    <property type="entry name" value="DUF3795"/>
</dbReference>
<sequence>MSHESKALDRFELIAPCGLDCKLCQRFKREKNPCPGCRGDDAEKLPSCLSCHIKNCEHIRSGEVKFCHECSFYPCKDILSLDKRYKASYGISVLENLNEIRKDGLNRFVQQQEQRWSCPNCGEVLCMHESNCLNCGETWRNKK</sequence>
<evidence type="ECO:0008006" key="3">
    <source>
        <dbReference type="Google" id="ProtNLM"/>
    </source>
</evidence>
<organism evidence="1 2">
    <name type="scientific">bacterium (Candidatus Blackallbacteria) CG17_big_fil_post_rev_8_21_14_2_50_48_46</name>
    <dbReference type="NCBI Taxonomy" id="2014261"/>
    <lineage>
        <taxon>Bacteria</taxon>
        <taxon>Candidatus Blackallbacteria</taxon>
    </lineage>
</organism>
<dbReference type="Pfam" id="PF12675">
    <property type="entry name" value="DUF3795"/>
    <property type="match status" value="1"/>
</dbReference>
<dbReference type="AlphaFoldDB" id="A0A2M7G1D9"/>
<evidence type="ECO:0000313" key="1">
    <source>
        <dbReference type="EMBL" id="PIW15513.1"/>
    </source>
</evidence>
<evidence type="ECO:0000313" key="2">
    <source>
        <dbReference type="Proteomes" id="UP000231019"/>
    </source>
</evidence>
<gene>
    <name evidence="1" type="ORF">COW36_17070</name>
</gene>
<dbReference type="EMBL" id="PFFQ01000052">
    <property type="protein sequence ID" value="PIW15513.1"/>
    <property type="molecule type" value="Genomic_DNA"/>
</dbReference>
<name>A0A2M7G1D9_9BACT</name>
<proteinExistence type="predicted"/>
<reference evidence="1 2" key="1">
    <citation type="submission" date="2017-09" db="EMBL/GenBank/DDBJ databases">
        <title>Depth-based differentiation of microbial function through sediment-hosted aquifers and enrichment of novel symbionts in the deep terrestrial subsurface.</title>
        <authorList>
            <person name="Probst A.J."/>
            <person name="Ladd B."/>
            <person name="Jarett J.K."/>
            <person name="Geller-Mcgrath D.E."/>
            <person name="Sieber C.M."/>
            <person name="Emerson J.B."/>
            <person name="Anantharaman K."/>
            <person name="Thomas B.C."/>
            <person name="Malmstrom R."/>
            <person name="Stieglmeier M."/>
            <person name="Klingl A."/>
            <person name="Woyke T."/>
            <person name="Ryan C.M."/>
            <person name="Banfield J.F."/>
        </authorList>
    </citation>
    <scope>NUCLEOTIDE SEQUENCE [LARGE SCALE GENOMIC DNA]</scope>
    <source>
        <strain evidence="1">CG17_big_fil_post_rev_8_21_14_2_50_48_46</strain>
    </source>
</reference>
<accession>A0A2M7G1D9</accession>
<protein>
    <recommendedName>
        <fullName evidence="3">DUF3795 domain-containing protein</fullName>
    </recommendedName>
</protein>
<comment type="caution">
    <text evidence="1">The sequence shown here is derived from an EMBL/GenBank/DDBJ whole genome shotgun (WGS) entry which is preliminary data.</text>
</comment>
<dbReference type="Proteomes" id="UP000231019">
    <property type="component" value="Unassembled WGS sequence"/>
</dbReference>